<reference evidence="1 2" key="1">
    <citation type="journal article" date="2010" name="J. Bacteriol.">
        <title>Comparative genomic characterization of Actinobacillus pleuropneumoniae.</title>
        <authorList>
            <person name="Xu Z."/>
            <person name="Chen X."/>
            <person name="Li L."/>
            <person name="Li T."/>
            <person name="Wang S."/>
            <person name="Chen H."/>
            <person name="Zhou R."/>
        </authorList>
    </citation>
    <scope>NUCLEOTIDE SEQUENCE [LARGE SCALE GENOMIC DNA]</scope>
    <source>
        <strain evidence="1 2">Femo</strain>
    </source>
</reference>
<proteinExistence type="predicted"/>
<name>A0A828PUB8_ACTPL</name>
<gene>
    <name evidence="1" type="ORF">appser6_12200</name>
</gene>
<dbReference type="AlphaFoldDB" id="A0A828PUB8"/>
<dbReference type="EMBL" id="ADOG01000017">
    <property type="protein sequence ID" value="EFM91760.1"/>
    <property type="molecule type" value="Genomic_DNA"/>
</dbReference>
<sequence>MQLVTTEYTGFTKIILVKSVLFKKDLQILKKIGPLIY</sequence>
<protein>
    <submittedName>
        <fullName evidence="1">Uncharacterized protein</fullName>
    </submittedName>
</protein>
<evidence type="ECO:0000313" key="1">
    <source>
        <dbReference type="EMBL" id="EFM91760.1"/>
    </source>
</evidence>
<dbReference type="Proteomes" id="UP000005341">
    <property type="component" value="Unassembled WGS sequence"/>
</dbReference>
<organism evidence="1 2">
    <name type="scientific">Actinobacillus pleuropneumoniae serovar 6 str. Femo</name>
    <dbReference type="NCBI Taxonomy" id="754256"/>
    <lineage>
        <taxon>Bacteria</taxon>
        <taxon>Pseudomonadati</taxon>
        <taxon>Pseudomonadota</taxon>
        <taxon>Gammaproteobacteria</taxon>
        <taxon>Pasteurellales</taxon>
        <taxon>Pasteurellaceae</taxon>
        <taxon>Actinobacillus</taxon>
    </lineage>
</organism>
<accession>A0A828PUB8</accession>
<comment type="caution">
    <text evidence="1">The sequence shown here is derived from an EMBL/GenBank/DDBJ whole genome shotgun (WGS) entry which is preliminary data.</text>
</comment>
<evidence type="ECO:0000313" key="2">
    <source>
        <dbReference type="Proteomes" id="UP000005341"/>
    </source>
</evidence>